<evidence type="ECO:0000313" key="2">
    <source>
        <dbReference type="EMBL" id="MDR8523845.1"/>
    </source>
</evidence>
<gene>
    <name evidence="2" type="ORF">OS133_09195</name>
    <name evidence="3" type="ORF">OS134_06520</name>
</gene>
<keyword evidence="1" id="KW-0472">Membrane</keyword>
<reference evidence="2" key="2">
    <citation type="submission" date="2022-11" db="EMBL/GenBank/DDBJ databases">
        <title>Prophages regulate Shewanella fidelis motility and biofilm formation: implications for gut colonization dynamics in Ciona robusta.</title>
        <authorList>
            <person name="Natarajan O."/>
            <person name="Gibboney S.L."/>
            <person name="Young M.N."/>
            <person name="Lim S.J."/>
            <person name="Pluta N."/>
            <person name="Atkinson C.G.F."/>
            <person name="Leigh B.A."/>
            <person name="Liberti A."/>
            <person name="Kees E."/>
            <person name="Breitbart M."/>
            <person name="Gralnick J."/>
            <person name="Dishaw L.J."/>
        </authorList>
    </citation>
    <scope>NUCLEOTIDE SEQUENCE</scope>
    <source>
        <strain evidence="2">3313</strain>
    </source>
</reference>
<evidence type="ECO:0000256" key="1">
    <source>
        <dbReference type="SAM" id="Phobius"/>
    </source>
</evidence>
<dbReference type="Proteomes" id="UP001271263">
    <property type="component" value="Unassembled WGS sequence"/>
</dbReference>
<proteinExistence type="predicted"/>
<organism evidence="2 4">
    <name type="scientific">Shewanella fidelis</name>
    <dbReference type="NCBI Taxonomy" id="173509"/>
    <lineage>
        <taxon>Bacteria</taxon>
        <taxon>Pseudomonadati</taxon>
        <taxon>Pseudomonadota</taxon>
        <taxon>Gammaproteobacteria</taxon>
        <taxon>Alteromonadales</taxon>
        <taxon>Shewanellaceae</taxon>
        <taxon>Shewanella</taxon>
    </lineage>
</organism>
<dbReference type="EMBL" id="JAPMLE010000001">
    <property type="protein sequence ID" value="MDR8523845.1"/>
    <property type="molecule type" value="Genomic_DNA"/>
</dbReference>
<keyword evidence="1" id="KW-1133">Transmembrane helix</keyword>
<dbReference type="AlphaFoldDB" id="A0AAW8NNH6"/>
<dbReference type="EMBL" id="JAPMLD010000002">
    <property type="protein sequence ID" value="MDW4823720.1"/>
    <property type="molecule type" value="Genomic_DNA"/>
</dbReference>
<evidence type="ECO:0000313" key="5">
    <source>
        <dbReference type="Proteomes" id="UP001271263"/>
    </source>
</evidence>
<dbReference type="RefSeq" id="WP_310654687.1">
    <property type="nucleotide sequence ID" value="NZ_JAPMLC010000001.1"/>
</dbReference>
<name>A0AAW8NNH6_9GAMM</name>
<evidence type="ECO:0000313" key="4">
    <source>
        <dbReference type="Proteomes" id="UP001259340"/>
    </source>
</evidence>
<comment type="caution">
    <text evidence="2">The sequence shown here is derived from an EMBL/GenBank/DDBJ whole genome shotgun (WGS) entry which is preliminary data.</text>
</comment>
<sequence>MVGPIQVPAINDNALSGGYWSDIQDGLSFGLDSWLKIEQFNAQKDASGYGQKDLNNTVEVQTPQVVQSAPTPAKTMQQQLAQGLQMGTGTLAAVVGGVALLWFLTKK</sequence>
<evidence type="ECO:0000313" key="3">
    <source>
        <dbReference type="EMBL" id="MDW4823720.1"/>
    </source>
</evidence>
<accession>A0AAW8NNH6</accession>
<dbReference type="Proteomes" id="UP001259340">
    <property type="component" value="Unassembled WGS sequence"/>
</dbReference>
<reference evidence="3 5" key="1">
    <citation type="journal article" date="2022" name="bioRxiv">
        <title>Prophages regulate Shewanella fidelis 3313 motility and biofilm formation: implications for gut colonization dynamics in Ciona robusta.</title>
        <authorList>
            <person name="Natarajan O."/>
            <person name="Gibboney S.L."/>
            <person name="Young M.N."/>
            <person name="Lim S.J."/>
            <person name="Pluta N."/>
            <person name="Atkinson C.G."/>
            <person name="Leigh B.A."/>
            <person name="Liberti A."/>
            <person name="Kees E.D."/>
            <person name="Breitbart M."/>
            <person name="Gralnick J.A."/>
            <person name="Dishaw L.J."/>
        </authorList>
    </citation>
    <scope>NUCLEOTIDE SEQUENCE [LARGE SCALE GENOMIC DNA]</scope>
    <source>
        <strain evidence="3 5">JG4066</strain>
    </source>
</reference>
<keyword evidence="5" id="KW-1185">Reference proteome</keyword>
<feature type="transmembrane region" description="Helical" evidence="1">
    <location>
        <begin position="84"/>
        <end position="104"/>
    </location>
</feature>
<protein>
    <submittedName>
        <fullName evidence="2">Uncharacterized protein</fullName>
    </submittedName>
</protein>
<keyword evidence="1" id="KW-0812">Transmembrane</keyword>